<gene>
    <name evidence="2" type="ORF">PACTADRAFT_31355</name>
</gene>
<feature type="compositionally biased region" description="Polar residues" evidence="1">
    <location>
        <begin position="246"/>
        <end position="256"/>
    </location>
</feature>
<feature type="compositionally biased region" description="Polar residues" evidence="1">
    <location>
        <begin position="19"/>
        <end position="39"/>
    </location>
</feature>
<protein>
    <submittedName>
        <fullName evidence="2">Uncharacterized protein</fullName>
    </submittedName>
</protein>
<sequence>MYTFYDDANNISDTEKTDSPSQVMSSMNTSISSRKHISSANSSKLQLDKLMKAIDAEKYLAEDDRELINMDLNNEPPLQEDISYIRPSSPVIVNVANKENNDPMEQINGENYHMFNGVSNGITDSLGNSGQNDKNTLLPSNLLSIEYDTLQEKHQHHHGVDSTNGTTILSGSYTSLYVSNKHDHNGTSTMWSRLPTRDHSFYAQECGSPLKNTGFIRENLASYYPLSSSSSLPTSRDVTRLPQSAAGPQNTDVTQRSMSVKKSKNITTFQKKSGGVSTRLRQRIFQKKEMFSCSYIVCAIFRTSAHFMHFFLNFCSFALRHLKCCIANKGILA</sequence>
<proteinExistence type="predicted"/>
<reference evidence="3" key="1">
    <citation type="submission" date="2016-05" db="EMBL/GenBank/DDBJ databases">
        <title>Comparative genomics of biotechnologically important yeasts.</title>
        <authorList>
            <consortium name="DOE Joint Genome Institute"/>
            <person name="Riley R."/>
            <person name="Haridas S."/>
            <person name="Wolfe K.H."/>
            <person name="Lopes M.R."/>
            <person name="Hittinger C.T."/>
            <person name="Goker M."/>
            <person name="Salamov A."/>
            <person name="Wisecaver J."/>
            <person name="Long T.M."/>
            <person name="Aerts A.L."/>
            <person name="Barry K."/>
            <person name="Choi C."/>
            <person name="Clum A."/>
            <person name="Coughlan A.Y."/>
            <person name="Deshpande S."/>
            <person name="Douglass A.P."/>
            <person name="Hanson S.J."/>
            <person name="Klenk H.-P."/>
            <person name="Labutti K."/>
            <person name="Lapidus A."/>
            <person name="Lindquist E."/>
            <person name="Lipzen A."/>
            <person name="Meier-Kolthoff J.P."/>
            <person name="Ohm R.A."/>
            <person name="Otillar R.P."/>
            <person name="Pangilinan J."/>
            <person name="Peng Y."/>
            <person name="Rokas A."/>
            <person name="Rosa C.A."/>
            <person name="Scheuner C."/>
            <person name="Sibirny A.A."/>
            <person name="Slot J.C."/>
            <person name="Stielow J.B."/>
            <person name="Sun H."/>
            <person name="Kurtzman C.P."/>
            <person name="Blackwell M."/>
            <person name="Grigoriev I.V."/>
            <person name="Jeffries T.W."/>
        </authorList>
    </citation>
    <scope>NUCLEOTIDE SEQUENCE [LARGE SCALE GENOMIC DNA]</scope>
    <source>
        <strain evidence="3">NRRL Y-2460</strain>
    </source>
</reference>
<accession>A0A1E4U1R2</accession>
<evidence type="ECO:0000256" key="1">
    <source>
        <dbReference type="SAM" id="MobiDB-lite"/>
    </source>
</evidence>
<feature type="region of interest" description="Disordered" evidence="1">
    <location>
        <begin position="227"/>
        <end position="256"/>
    </location>
</feature>
<dbReference type="Proteomes" id="UP000094236">
    <property type="component" value="Unassembled WGS sequence"/>
</dbReference>
<name>A0A1E4U1R2_PACTA</name>
<organism evidence="2 3">
    <name type="scientific">Pachysolen tannophilus NRRL Y-2460</name>
    <dbReference type="NCBI Taxonomy" id="669874"/>
    <lineage>
        <taxon>Eukaryota</taxon>
        <taxon>Fungi</taxon>
        <taxon>Dikarya</taxon>
        <taxon>Ascomycota</taxon>
        <taxon>Saccharomycotina</taxon>
        <taxon>Pichiomycetes</taxon>
        <taxon>Pachysolenaceae</taxon>
        <taxon>Pachysolen</taxon>
    </lineage>
</organism>
<dbReference type="EMBL" id="KV454011">
    <property type="protein sequence ID" value="ODV97941.1"/>
    <property type="molecule type" value="Genomic_DNA"/>
</dbReference>
<dbReference type="AlphaFoldDB" id="A0A1E4U1R2"/>
<evidence type="ECO:0000313" key="3">
    <source>
        <dbReference type="Proteomes" id="UP000094236"/>
    </source>
</evidence>
<feature type="region of interest" description="Disordered" evidence="1">
    <location>
        <begin position="1"/>
        <end position="39"/>
    </location>
</feature>
<evidence type="ECO:0000313" key="2">
    <source>
        <dbReference type="EMBL" id="ODV97941.1"/>
    </source>
</evidence>
<keyword evidence="3" id="KW-1185">Reference proteome</keyword>